<dbReference type="Proteomes" id="UP000001194">
    <property type="component" value="Unassembled WGS sequence"/>
</dbReference>
<dbReference type="RefSeq" id="XP_001886500.1">
    <property type="nucleotide sequence ID" value="XM_001886465.1"/>
</dbReference>
<organism evidence="3">
    <name type="scientific">Laccaria bicolor (strain S238N-H82 / ATCC MYA-4686)</name>
    <name type="common">Bicoloured deceiver</name>
    <name type="synonym">Laccaria laccata var. bicolor</name>
    <dbReference type="NCBI Taxonomy" id="486041"/>
    <lineage>
        <taxon>Eukaryota</taxon>
        <taxon>Fungi</taxon>
        <taxon>Dikarya</taxon>
        <taxon>Basidiomycota</taxon>
        <taxon>Agaricomycotina</taxon>
        <taxon>Agaricomycetes</taxon>
        <taxon>Agaricomycetidae</taxon>
        <taxon>Agaricales</taxon>
        <taxon>Agaricineae</taxon>
        <taxon>Hydnangiaceae</taxon>
        <taxon>Laccaria</taxon>
    </lineage>
</organism>
<evidence type="ECO:0000313" key="2">
    <source>
        <dbReference type="EMBL" id="EDR02790.1"/>
    </source>
</evidence>
<keyword evidence="3" id="KW-1185">Reference proteome</keyword>
<evidence type="ECO:0000256" key="1">
    <source>
        <dbReference type="SAM" id="SignalP"/>
    </source>
</evidence>
<proteinExistence type="predicted"/>
<keyword evidence="1" id="KW-0732">Signal</keyword>
<dbReference type="EMBL" id="DS547128">
    <property type="protein sequence ID" value="EDR02790.1"/>
    <property type="molecule type" value="Genomic_DNA"/>
</dbReference>
<dbReference type="HOGENOM" id="CLU_2400059_0_0_1"/>
<name>B0DRI5_LACBS</name>
<sequence>MRYLLTLFTILFSALLTSASASLSPSPSPVPCVNKCPTKDTANHALATHVESSNPIYCQYGEGYCLYVKVRRIPYEIMYIITHKQILIRPREC</sequence>
<dbReference type="GeneID" id="6082137"/>
<feature type="chain" id="PRO_5002749423" evidence="1">
    <location>
        <begin position="22"/>
        <end position="93"/>
    </location>
</feature>
<protein>
    <submittedName>
        <fullName evidence="2">Predicted protein</fullName>
    </submittedName>
</protein>
<reference evidence="2 3" key="1">
    <citation type="journal article" date="2008" name="Nature">
        <title>The genome of Laccaria bicolor provides insights into mycorrhizal symbiosis.</title>
        <authorList>
            <person name="Martin F."/>
            <person name="Aerts A."/>
            <person name="Ahren D."/>
            <person name="Brun A."/>
            <person name="Danchin E.G.J."/>
            <person name="Duchaussoy F."/>
            <person name="Gibon J."/>
            <person name="Kohler A."/>
            <person name="Lindquist E."/>
            <person name="Pereda V."/>
            <person name="Salamov A."/>
            <person name="Shapiro H.J."/>
            <person name="Wuyts J."/>
            <person name="Blaudez D."/>
            <person name="Buee M."/>
            <person name="Brokstein P."/>
            <person name="Canbaeck B."/>
            <person name="Cohen D."/>
            <person name="Courty P.E."/>
            <person name="Coutinho P.M."/>
            <person name="Delaruelle C."/>
            <person name="Detter J.C."/>
            <person name="Deveau A."/>
            <person name="DiFazio S."/>
            <person name="Duplessis S."/>
            <person name="Fraissinet-Tachet L."/>
            <person name="Lucic E."/>
            <person name="Frey-Klett P."/>
            <person name="Fourrey C."/>
            <person name="Feussner I."/>
            <person name="Gay G."/>
            <person name="Grimwood J."/>
            <person name="Hoegger P.J."/>
            <person name="Jain P."/>
            <person name="Kilaru S."/>
            <person name="Labbe J."/>
            <person name="Lin Y.C."/>
            <person name="Legue V."/>
            <person name="Le Tacon F."/>
            <person name="Marmeisse R."/>
            <person name="Melayah D."/>
            <person name="Montanini B."/>
            <person name="Muratet M."/>
            <person name="Nehls U."/>
            <person name="Niculita-Hirzel H."/>
            <person name="Oudot-Le Secq M.P."/>
            <person name="Peter M."/>
            <person name="Quesneville H."/>
            <person name="Rajashekar B."/>
            <person name="Reich M."/>
            <person name="Rouhier N."/>
            <person name="Schmutz J."/>
            <person name="Yin T."/>
            <person name="Chalot M."/>
            <person name="Henrissat B."/>
            <person name="Kuees U."/>
            <person name="Lucas S."/>
            <person name="Van de Peer Y."/>
            <person name="Podila G.K."/>
            <person name="Polle A."/>
            <person name="Pukkila P.J."/>
            <person name="Richardson P.M."/>
            <person name="Rouze P."/>
            <person name="Sanders I.R."/>
            <person name="Stajich J.E."/>
            <person name="Tunlid A."/>
            <person name="Tuskan G."/>
            <person name="Grigoriev I.V."/>
        </authorList>
    </citation>
    <scope>NUCLEOTIDE SEQUENCE [LARGE SCALE GENOMIC DNA]</scope>
    <source>
        <strain evidence="3">S238N-H82 / ATCC MYA-4686</strain>
    </source>
</reference>
<gene>
    <name evidence="2" type="ORF">LACBIDRAFT_308049</name>
</gene>
<dbReference type="InParanoid" id="B0DRI5"/>
<evidence type="ECO:0000313" key="3">
    <source>
        <dbReference type="Proteomes" id="UP000001194"/>
    </source>
</evidence>
<dbReference type="AlphaFoldDB" id="B0DRI5"/>
<feature type="signal peptide" evidence="1">
    <location>
        <begin position="1"/>
        <end position="21"/>
    </location>
</feature>
<dbReference type="KEGG" id="lbc:LACBIDRAFT_308049"/>
<accession>B0DRI5</accession>